<reference evidence="2 3" key="1">
    <citation type="journal article" date="2024" name="J Genomics">
        <title>Draft genome sequencing and assembly of Favolaschia claudopus CIRM-BRFM 2984 isolated from oak limbs.</title>
        <authorList>
            <person name="Navarro D."/>
            <person name="Drula E."/>
            <person name="Chaduli D."/>
            <person name="Cazenave R."/>
            <person name="Ahrendt S."/>
            <person name="Wang J."/>
            <person name="Lipzen A."/>
            <person name="Daum C."/>
            <person name="Barry K."/>
            <person name="Grigoriev I.V."/>
            <person name="Favel A."/>
            <person name="Rosso M.N."/>
            <person name="Martin F."/>
        </authorList>
    </citation>
    <scope>NUCLEOTIDE SEQUENCE [LARGE SCALE GENOMIC DNA]</scope>
    <source>
        <strain evidence="2 3">CIRM-BRFM 2984</strain>
    </source>
</reference>
<name>A0AAV9ZHM0_9AGAR</name>
<protein>
    <submittedName>
        <fullName evidence="2">Uncharacterized protein</fullName>
    </submittedName>
</protein>
<feature type="region of interest" description="Disordered" evidence="1">
    <location>
        <begin position="1"/>
        <end position="28"/>
    </location>
</feature>
<evidence type="ECO:0000313" key="3">
    <source>
        <dbReference type="Proteomes" id="UP001362999"/>
    </source>
</evidence>
<proteinExistence type="predicted"/>
<dbReference type="Proteomes" id="UP001362999">
    <property type="component" value="Unassembled WGS sequence"/>
</dbReference>
<sequence length="168" mass="18898">MAPLSANTGIGRDRMLTRQKFKRRKGAAQTLVKLKKKTDPDRPTWVYFVKVMQLLGKNGMSSDESDTLPTDVAAVPVFQTKLCEWRANTIDAYGRGGANRTIRIRSEEVGTSEPPPGLPEAMYDEEWLAEQRDTRPDWVETVLRVSKKKFDLLEAGMEDVKGKGKARA</sequence>
<gene>
    <name evidence="2" type="ORF">R3P38DRAFT_3463700</name>
</gene>
<dbReference type="AlphaFoldDB" id="A0AAV9ZHM0"/>
<feature type="compositionally biased region" description="Basic residues" evidence="1">
    <location>
        <begin position="17"/>
        <end position="26"/>
    </location>
</feature>
<accession>A0AAV9ZHM0</accession>
<organism evidence="2 3">
    <name type="scientific">Favolaschia claudopus</name>
    <dbReference type="NCBI Taxonomy" id="2862362"/>
    <lineage>
        <taxon>Eukaryota</taxon>
        <taxon>Fungi</taxon>
        <taxon>Dikarya</taxon>
        <taxon>Basidiomycota</taxon>
        <taxon>Agaricomycotina</taxon>
        <taxon>Agaricomycetes</taxon>
        <taxon>Agaricomycetidae</taxon>
        <taxon>Agaricales</taxon>
        <taxon>Marasmiineae</taxon>
        <taxon>Mycenaceae</taxon>
        <taxon>Favolaschia</taxon>
    </lineage>
</organism>
<comment type="caution">
    <text evidence="2">The sequence shown here is derived from an EMBL/GenBank/DDBJ whole genome shotgun (WGS) entry which is preliminary data.</text>
</comment>
<evidence type="ECO:0000313" key="2">
    <source>
        <dbReference type="EMBL" id="KAK6981384.1"/>
    </source>
</evidence>
<keyword evidence="3" id="KW-1185">Reference proteome</keyword>
<evidence type="ECO:0000256" key="1">
    <source>
        <dbReference type="SAM" id="MobiDB-lite"/>
    </source>
</evidence>
<dbReference type="EMBL" id="JAWWNJ010000150">
    <property type="protein sequence ID" value="KAK6981384.1"/>
    <property type="molecule type" value="Genomic_DNA"/>
</dbReference>